<dbReference type="HOGENOM" id="CLU_1304670_0_0_1"/>
<dbReference type="EMBL" id="KE375021">
    <property type="protein sequence ID" value="EPQ65653.1"/>
    <property type="molecule type" value="Genomic_DNA"/>
</dbReference>
<evidence type="ECO:0000313" key="3">
    <source>
        <dbReference type="EMBL" id="SUZ09422.1"/>
    </source>
</evidence>
<dbReference type="Gene3D" id="2.170.270.10">
    <property type="entry name" value="SET domain"/>
    <property type="match status" value="1"/>
</dbReference>
<feature type="non-terminal residue" evidence="3">
    <location>
        <position position="211"/>
    </location>
</feature>
<evidence type="ECO:0000313" key="2">
    <source>
        <dbReference type="EMBL" id="EPQ65653.1"/>
    </source>
</evidence>
<reference evidence="4" key="1">
    <citation type="journal article" date="2013" name="Nat. Genet.">
        <title>The wheat powdery mildew genome shows the unique evolution of an obligate biotroph.</title>
        <authorList>
            <person name="Wicker T."/>
            <person name="Oberhaensli S."/>
            <person name="Parlange F."/>
            <person name="Buchmann J.P."/>
            <person name="Shatalina M."/>
            <person name="Roffler S."/>
            <person name="Ben-David R."/>
            <person name="Dolezel J."/>
            <person name="Simkova H."/>
            <person name="Schulze-Lefert P."/>
            <person name="Spanu P.D."/>
            <person name="Bruggmann R."/>
            <person name="Amselem J."/>
            <person name="Quesneville H."/>
            <person name="Ver Loren van Themaat E."/>
            <person name="Paape T."/>
            <person name="Shimizu K.K."/>
            <person name="Keller B."/>
        </authorList>
    </citation>
    <scope>NUCLEOTIDE SEQUENCE [LARGE SCALE GENOMIC DNA]</scope>
    <source>
        <strain evidence="4">96224</strain>
    </source>
</reference>
<dbReference type="AlphaFoldDB" id="A0A061HJD5"/>
<dbReference type="Proteomes" id="UP000053110">
    <property type="component" value="Unassembled WGS sequence"/>
</dbReference>
<proteinExistence type="predicted"/>
<dbReference type="EMBL" id="UIGY01000048">
    <property type="protein sequence ID" value="SUZ09422.1"/>
    <property type="molecule type" value="Genomic_DNA"/>
</dbReference>
<dbReference type="PANTHER" id="PTHR47332:SF2">
    <property type="entry name" value="SET-6"/>
    <property type="match status" value="1"/>
</dbReference>
<reference evidence="3" key="3">
    <citation type="submission" date="2018-07" db="EMBL/GenBank/DDBJ databases">
        <authorList>
            <person name="Quirk P.G."/>
            <person name="Krulwich T.A."/>
        </authorList>
    </citation>
    <scope>NUCLEOTIDE SEQUENCE</scope>
    <source>
        <strain evidence="3">96224</strain>
    </source>
</reference>
<dbReference type="InterPro" id="IPR001214">
    <property type="entry name" value="SET_dom"/>
</dbReference>
<sequence length="211" mass="23707">MVQNKPGSQKLSYAEIVKTPRHANSNSSTKSGTSGPLNFSSSCFSFPPSVTLLRTELFEVRKTLNKGYGAFAIRDIEIGTVILIEEPLLKAEIMTVYYEFEKLNHMQRIQYCSLAGRTGEGSTIISIFETNRFQITKTVGGIFFKSSRFNHACHPFSVCTFTYDEKKDVLVTTAIQKIKKGHEITISYTNDPSTLPEYYGFSCDCLRCTTD</sequence>
<dbReference type="InterPro" id="IPR046341">
    <property type="entry name" value="SET_dom_sf"/>
</dbReference>
<dbReference type="SMART" id="SM00317">
    <property type="entry name" value="SET"/>
    <property type="match status" value="1"/>
</dbReference>
<dbReference type="PROSITE" id="PS50280">
    <property type="entry name" value="SET"/>
    <property type="match status" value="1"/>
</dbReference>
<dbReference type="SUPFAM" id="SSF82199">
    <property type="entry name" value="SET domain"/>
    <property type="match status" value="1"/>
</dbReference>
<evidence type="ECO:0000313" key="4">
    <source>
        <dbReference type="Proteomes" id="UP000053110"/>
    </source>
</evidence>
<accession>A0A061HJD5</accession>
<name>A0A061HJD5_BLUGR</name>
<dbReference type="PANTHER" id="PTHR47332">
    <property type="entry name" value="SET DOMAIN-CONTAINING PROTEIN 5"/>
    <property type="match status" value="1"/>
</dbReference>
<feature type="domain" description="SET" evidence="1">
    <location>
        <begin position="56"/>
        <end position="189"/>
    </location>
</feature>
<evidence type="ECO:0000259" key="1">
    <source>
        <dbReference type="PROSITE" id="PS50280"/>
    </source>
</evidence>
<organism evidence="3">
    <name type="scientific">Blumeria graminis f. sp. tritici 96224</name>
    <dbReference type="NCBI Taxonomy" id="1268274"/>
    <lineage>
        <taxon>Eukaryota</taxon>
        <taxon>Fungi</taxon>
        <taxon>Dikarya</taxon>
        <taxon>Ascomycota</taxon>
        <taxon>Pezizomycotina</taxon>
        <taxon>Leotiomycetes</taxon>
        <taxon>Erysiphales</taxon>
        <taxon>Erysiphaceae</taxon>
        <taxon>Blumeria</taxon>
    </lineage>
</organism>
<dbReference type="OrthoDB" id="265717at2759"/>
<gene>
    <name evidence="2" type="ORF">BGT96224_A20428</name>
    <name evidence="3" type="ORF">BGT96224V2_LOCUS2580</name>
</gene>
<dbReference type="CDD" id="cd20071">
    <property type="entry name" value="SET_SMYD"/>
    <property type="match status" value="1"/>
</dbReference>
<dbReference type="Pfam" id="PF00856">
    <property type="entry name" value="SET"/>
    <property type="match status" value="1"/>
</dbReference>
<reference evidence="2" key="2">
    <citation type="submission" date="2013-01" db="EMBL/GenBank/DDBJ databases">
        <title>The wheat powdery mildew genome reveals unique evolution of an obligate biotroph.</title>
        <authorList>
            <person name="Oberhaensli S."/>
            <person name="Wicker T."/>
            <person name="Keller B."/>
        </authorList>
    </citation>
    <scope>NUCLEOTIDE SEQUENCE</scope>
    <source>
        <strain evidence="2">96224</strain>
    </source>
</reference>
<dbReference type="InterPro" id="IPR053185">
    <property type="entry name" value="SET_domain_protein"/>
</dbReference>
<protein>
    <submittedName>
        <fullName evidence="3">BgtA-20428</fullName>
    </submittedName>
</protein>